<dbReference type="PANTHER" id="PTHR30258">
    <property type="entry name" value="TYPE II SECRETION SYSTEM PROTEIN GSPE-RELATED"/>
    <property type="match status" value="1"/>
</dbReference>
<dbReference type="InterPro" id="IPR003593">
    <property type="entry name" value="AAA+_ATPase"/>
</dbReference>
<dbReference type="Pfam" id="PF05157">
    <property type="entry name" value="MshEN"/>
    <property type="match status" value="1"/>
</dbReference>
<evidence type="ECO:0000259" key="5">
    <source>
        <dbReference type="PROSITE" id="PS00662"/>
    </source>
</evidence>
<feature type="compositionally biased region" description="Pro residues" evidence="4">
    <location>
        <begin position="1"/>
        <end position="13"/>
    </location>
</feature>
<accession>A0A3M6Q7U9</accession>
<dbReference type="Proteomes" id="UP000267521">
    <property type="component" value="Unassembled WGS sequence"/>
</dbReference>
<dbReference type="AlphaFoldDB" id="A0A3M6Q7U9"/>
<dbReference type="PROSITE" id="PS00662">
    <property type="entry name" value="T2SP_E"/>
    <property type="match status" value="1"/>
</dbReference>
<evidence type="ECO:0000313" key="7">
    <source>
        <dbReference type="Proteomes" id="UP000267521"/>
    </source>
</evidence>
<dbReference type="Gene3D" id="3.30.300.160">
    <property type="entry name" value="Type II secretion system, protein E, N-terminal domain"/>
    <property type="match status" value="1"/>
</dbReference>
<dbReference type="EMBL" id="RDQM01000005">
    <property type="protein sequence ID" value="RMW99233.1"/>
    <property type="molecule type" value="Genomic_DNA"/>
</dbReference>
<comment type="caution">
    <text evidence="6">The sequence shown here is derived from an EMBL/GenBank/DDBJ whole genome shotgun (WGS) entry which is preliminary data.</text>
</comment>
<name>A0A3M6Q7U9_9BURK</name>
<evidence type="ECO:0000256" key="4">
    <source>
        <dbReference type="SAM" id="MobiDB-lite"/>
    </source>
</evidence>
<keyword evidence="2" id="KW-0547">Nucleotide-binding</keyword>
<protein>
    <submittedName>
        <fullName evidence="6">Type II/IV secretion system protein</fullName>
    </submittedName>
</protein>
<dbReference type="RefSeq" id="WP_122238007.1">
    <property type="nucleotide sequence ID" value="NZ_RDQM01000005.1"/>
</dbReference>
<reference evidence="6 7" key="1">
    <citation type="submission" date="2018-10" db="EMBL/GenBank/DDBJ databases">
        <title>Comamonadaceae CDC group NO-1 genome sequencing and assembly.</title>
        <authorList>
            <person name="Bernier A.-M."/>
            <person name="Bernard K."/>
        </authorList>
    </citation>
    <scope>NUCLEOTIDE SEQUENCE [LARGE SCALE GENOMIC DNA]</scope>
    <source>
        <strain evidence="6 7">NML970147</strain>
    </source>
</reference>
<dbReference type="SUPFAM" id="SSF52540">
    <property type="entry name" value="P-loop containing nucleoside triphosphate hydrolases"/>
    <property type="match status" value="1"/>
</dbReference>
<evidence type="ECO:0000256" key="1">
    <source>
        <dbReference type="ARBA" id="ARBA00006611"/>
    </source>
</evidence>
<evidence type="ECO:0000256" key="2">
    <source>
        <dbReference type="ARBA" id="ARBA00022741"/>
    </source>
</evidence>
<evidence type="ECO:0000313" key="6">
    <source>
        <dbReference type="EMBL" id="RMW99233.1"/>
    </source>
</evidence>
<dbReference type="InterPro" id="IPR001482">
    <property type="entry name" value="T2SS/T4SS_dom"/>
</dbReference>
<sequence length="633" mass="70244">MNAPNPPEHPSPPALQAEGQQPPETLLPALELPLPDGPSGPVPPKRHAGPLHWLQIVRWLHDDGLISSEEAQRTIARFSRAESAQNPLVRLDGAMARADGSGRLDIDALAQYVAQCAGVEFLRIDPLKADVGRIAEIMSAAYANRYNVLPIRVLPHEVVIGTCEPFVTDWVPEIERQSRRAVRLVVVNPQELKRYISEFYALSTSVSSAQKNSSAHSTLASFEQLVELGKTGRQLDANDQGVIRVVEWLWQYAFDQRASDIHLEPRREQGAIRFRIDGVLHTVYQMPIGVLNAMIARIKLLGRIDVVERRRPQDGRIKTRTPQGQEVEMRLSTLPTAFGEKMVMRIFDPGNAIKNLSELGFSQHDSRRWEELVNKPHGIILVTGPTGSGKTTTLYSTLKRVATEQVNVSTVEDPIEMIESSFNQTQVQPQIDFSFAEGLRALMRQDPDIIMVGEIRDLETAEMAVQAALTGHLVFSTLHTNDAPSAITRLMELGVPAYLINATLLGVLAQRLVRTLCPSCKQPDEDFDPDTLAQAIKPWKLNLSERKISPYRPVGCPECRMSGFRGRMGLYELLTVTPAVQAQIHAQLNLSALRREAVQAGMRPLRLGGAQRILDGTTTLDEVLTSTPEPQHS</sequence>
<dbReference type="InterPro" id="IPR037257">
    <property type="entry name" value="T2SS_E_N_sf"/>
</dbReference>
<dbReference type="PANTHER" id="PTHR30258:SF13">
    <property type="entry name" value="SECRETION PATHWAY ATPASE-RELATED"/>
    <property type="match status" value="1"/>
</dbReference>
<dbReference type="GO" id="GO:0005886">
    <property type="term" value="C:plasma membrane"/>
    <property type="evidence" value="ECO:0007669"/>
    <property type="project" value="TreeGrafter"/>
</dbReference>
<feature type="region of interest" description="Disordered" evidence="4">
    <location>
        <begin position="1"/>
        <end position="47"/>
    </location>
</feature>
<proteinExistence type="inferred from homology"/>
<dbReference type="SMART" id="SM00382">
    <property type="entry name" value="AAA"/>
    <property type="match status" value="1"/>
</dbReference>
<dbReference type="SUPFAM" id="SSF160246">
    <property type="entry name" value="EspE N-terminal domain-like"/>
    <property type="match status" value="1"/>
</dbReference>
<dbReference type="InterPro" id="IPR027417">
    <property type="entry name" value="P-loop_NTPase"/>
</dbReference>
<feature type="domain" description="Bacterial type II secretion system protein E" evidence="5">
    <location>
        <begin position="443"/>
        <end position="457"/>
    </location>
</feature>
<comment type="similarity">
    <text evidence="1">Belongs to the GSP E family.</text>
</comment>
<dbReference type="Gene3D" id="3.40.50.300">
    <property type="entry name" value="P-loop containing nucleotide triphosphate hydrolases"/>
    <property type="match status" value="1"/>
</dbReference>
<organism evidence="6 7">
    <name type="scientific">Allofranklinella schreckenbergeri</name>
    <dbReference type="NCBI Taxonomy" id="1076744"/>
    <lineage>
        <taxon>Bacteria</taxon>
        <taxon>Pseudomonadati</taxon>
        <taxon>Pseudomonadota</taxon>
        <taxon>Betaproteobacteria</taxon>
        <taxon>Burkholderiales</taxon>
        <taxon>Comamonadaceae</taxon>
        <taxon>Allofranklinella</taxon>
    </lineage>
</organism>
<dbReference type="InterPro" id="IPR007831">
    <property type="entry name" value="T2SS_GspE_N"/>
</dbReference>
<dbReference type="CDD" id="cd01129">
    <property type="entry name" value="PulE-GspE-like"/>
    <property type="match status" value="1"/>
</dbReference>
<dbReference type="GO" id="GO:0005524">
    <property type="term" value="F:ATP binding"/>
    <property type="evidence" value="ECO:0007669"/>
    <property type="project" value="UniProtKB-KW"/>
</dbReference>
<dbReference type="FunFam" id="3.40.50.300:FF:000398">
    <property type="entry name" value="Type IV pilus assembly ATPase PilB"/>
    <property type="match status" value="1"/>
</dbReference>
<dbReference type="Gene3D" id="3.30.450.90">
    <property type="match status" value="1"/>
</dbReference>
<dbReference type="GO" id="GO:0016887">
    <property type="term" value="F:ATP hydrolysis activity"/>
    <property type="evidence" value="ECO:0007669"/>
    <property type="project" value="TreeGrafter"/>
</dbReference>
<keyword evidence="3" id="KW-0067">ATP-binding</keyword>
<evidence type="ECO:0000256" key="3">
    <source>
        <dbReference type="ARBA" id="ARBA00022840"/>
    </source>
</evidence>
<dbReference type="Pfam" id="PF00437">
    <property type="entry name" value="T2SSE"/>
    <property type="match status" value="1"/>
</dbReference>
<feature type="compositionally biased region" description="Low complexity" evidence="4">
    <location>
        <begin position="22"/>
        <end position="34"/>
    </location>
</feature>
<gene>
    <name evidence="6" type="ORF">EBQ26_05520</name>
</gene>